<reference evidence="1 2" key="1">
    <citation type="submission" date="2017-06" db="EMBL/GenBank/DDBJ databases">
        <title>Draft genome sequence of Fusobacterium nucleatum subsp. animalis KCOM 1280 (=ChDC F318).</title>
        <authorList>
            <person name="Kook J.-K."/>
            <person name="Park S.-N."/>
            <person name="Lim Y.K."/>
            <person name="Roh H."/>
        </authorList>
    </citation>
    <scope>NUCLEOTIDE SEQUENCE [LARGE SCALE GENOMIC DNA]</scope>
    <source>
        <strain evidence="2">KCOM 1280 ( ChDC F318)</strain>
    </source>
</reference>
<dbReference type="EMBL" id="NJGJ01000002">
    <property type="protein sequence ID" value="PGH23298.1"/>
    <property type="molecule type" value="Genomic_DNA"/>
</dbReference>
<protein>
    <submittedName>
        <fullName evidence="1">Uncharacterized protein</fullName>
    </submittedName>
</protein>
<dbReference type="RefSeq" id="WP_158412726.1">
    <property type="nucleotide sequence ID" value="NZ_CP077151.1"/>
</dbReference>
<evidence type="ECO:0000313" key="2">
    <source>
        <dbReference type="Proteomes" id="UP000226179"/>
    </source>
</evidence>
<gene>
    <name evidence="1" type="ORF">RN90_12955</name>
</gene>
<dbReference type="Proteomes" id="UP000226179">
    <property type="component" value="Unassembled WGS sequence"/>
</dbReference>
<proteinExistence type="predicted"/>
<evidence type="ECO:0000313" key="1">
    <source>
        <dbReference type="EMBL" id="PGH23298.1"/>
    </source>
</evidence>
<name>A0A2B7YQY3_9FUSO</name>
<sequence length="200" mass="23375">MATKQVMEKIEKIKTKIAEKVDLKDIVKDNFSRNVKKMNEWIEKNAEEFTAEELQYLGYVNNGITECLQENKVIKQDVSLQTNGAGTEEVNKHTERLQTIAGDEKFEIALNIPKERLQKLFTLENIEILENLIEAQKMVHIEGETVIPDFYKKIPNDKNVSMRMNGEIFDRFKLYATETKTTIAHLMNYLLDMFLKEVKR</sequence>
<dbReference type="AlphaFoldDB" id="A0A2B7YQY3"/>
<comment type="caution">
    <text evidence="1">The sequence shown here is derived from an EMBL/GenBank/DDBJ whole genome shotgun (WGS) entry which is preliminary data.</text>
</comment>
<accession>A0A2B7YQY3</accession>
<organism evidence="1 2">
    <name type="scientific">Fusobacterium animalis</name>
    <dbReference type="NCBI Taxonomy" id="76859"/>
    <lineage>
        <taxon>Bacteria</taxon>
        <taxon>Fusobacteriati</taxon>
        <taxon>Fusobacteriota</taxon>
        <taxon>Fusobacteriia</taxon>
        <taxon>Fusobacteriales</taxon>
        <taxon>Fusobacteriaceae</taxon>
        <taxon>Fusobacterium</taxon>
    </lineage>
</organism>